<sequence>MQESPTIGPETGGFAVRDFSRLSGDIVEPGPGYRVRYRGLHASSGRRAWAVSLLIITLNVLFEAAFVYWLLQPSHTPEIDETRPWTVVANIFVIASIALVEGLRLINVFSLSLASVLARDPVPVRPDPRLRVAFLTTIVPGKEPLEMVQATLQAARRIRHDGLFHVWLLDEGDDPAVRAMCQAEGVRHFSRKGIPEYNQPTGHFKAKTKHGNYNAWVDRYGHRYEVFLSVDPDHVPLPNYAERMLGYFRDPDVAFVVGPQCYANVDNFVTKGAESQQFPFHSVIQRAANAYQAPMLVGTNNAIRIDALVCIGGLADSITEDMATGLAIHSRRNPVTGSKWKSVYTPDVVAVGEGPSSWSDYFSQQLRWSRGTFEILSGPFWKRIRRLSPGRVLHYVLITTFYPSMAIGWILGSVNAVLYLTLGVSGIVVPPQLWLALYIDATAFQLWVYIRNRRYNVSPYEKENSPGVRGMAMSVISAPIYASSLIATLLRRPAKFVVTPKSDAATQDRLVTFRRHLQWTVLLGCALGASVVLGYANIDVMMWPALALLISLTPVALWWLNADVQRSAATGADVVDAAVDADPVVLASAERGDDLDDEGPDAGQPRRTSLRGEPIRPREGARPRPGVDAGPAGRIPRPAPPVDHRSGRAPMPDRPAGAPQRPGQIPPRPRVPVPAGPRVPHQADPGRRGAPPAPRPPMRPEPHRAGVPAGAAAAHPSDDRSPVPGGLPMIPRVTPAPRPVPATEKESDPS</sequence>
<dbReference type="InterPro" id="IPR050321">
    <property type="entry name" value="Glycosyltr_2/OpgH_subfam"/>
</dbReference>
<keyword evidence="4 6" id="KW-1133">Transmembrane helix</keyword>
<comment type="caution">
    <text evidence="8">The sequence shown here is derived from an EMBL/GenBank/DDBJ whole genome shotgun (WGS) entry which is preliminary data.</text>
</comment>
<evidence type="ECO:0000256" key="5">
    <source>
        <dbReference type="SAM" id="MobiDB-lite"/>
    </source>
</evidence>
<feature type="compositionally biased region" description="Basic and acidic residues" evidence="5">
    <location>
        <begin position="613"/>
        <end position="622"/>
    </location>
</feature>
<feature type="compositionally biased region" description="Low complexity" evidence="5">
    <location>
        <begin position="705"/>
        <end position="714"/>
    </location>
</feature>
<name>A0ABS6U8Q7_9PSEU</name>
<keyword evidence="6" id="KW-0812">Transmembrane</keyword>
<reference evidence="8 9" key="1">
    <citation type="submission" date="2020-11" db="EMBL/GenBank/DDBJ databases">
        <title>Pseudonocardia abyssalis sp. nov. and Pseudonocardia oceani sp. nov., description and phylogenomic analysis of two novel actinomycetes isolated from the deep Southern Ocean.</title>
        <authorList>
            <person name="Parra J."/>
        </authorList>
    </citation>
    <scope>NUCLEOTIDE SEQUENCE [LARGE SCALE GENOMIC DNA]</scope>
    <source>
        <strain evidence="9">KRD185</strain>
    </source>
</reference>
<protein>
    <submittedName>
        <fullName evidence="8">Glycosyltransferase</fullName>
    </submittedName>
</protein>
<feature type="region of interest" description="Disordered" evidence="5">
    <location>
        <begin position="589"/>
        <end position="750"/>
    </location>
</feature>
<dbReference type="CDD" id="cd06421">
    <property type="entry name" value="CESA_CelA_like"/>
    <property type="match status" value="1"/>
</dbReference>
<evidence type="ECO:0000313" key="9">
    <source>
        <dbReference type="Proteomes" id="UP000694300"/>
    </source>
</evidence>
<organism evidence="8 9">
    <name type="scientific">Pseudonocardia oceani</name>
    <dbReference type="NCBI Taxonomy" id="2792013"/>
    <lineage>
        <taxon>Bacteria</taxon>
        <taxon>Bacillati</taxon>
        <taxon>Actinomycetota</taxon>
        <taxon>Actinomycetes</taxon>
        <taxon>Pseudonocardiales</taxon>
        <taxon>Pseudonocardiaceae</taxon>
        <taxon>Pseudonocardia</taxon>
    </lineage>
</organism>
<comment type="subcellular location">
    <subcellularLocation>
        <location evidence="1">Membrane</location>
        <topology evidence="1">Multi-pass membrane protein</topology>
    </subcellularLocation>
</comment>
<evidence type="ECO:0000256" key="2">
    <source>
        <dbReference type="ARBA" id="ARBA00022676"/>
    </source>
</evidence>
<feature type="domain" description="Glycosyltransferase 2-like" evidence="7">
    <location>
        <begin position="228"/>
        <end position="422"/>
    </location>
</feature>
<feature type="transmembrane region" description="Helical" evidence="6">
    <location>
        <begin position="517"/>
        <end position="536"/>
    </location>
</feature>
<keyword evidence="2" id="KW-0328">Glycosyltransferase</keyword>
<dbReference type="EMBL" id="JADQDF010000001">
    <property type="protein sequence ID" value="MBW0128634.1"/>
    <property type="molecule type" value="Genomic_DNA"/>
</dbReference>
<feature type="compositionally biased region" description="Pro residues" evidence="5">
    <location>
        <begin position="664"/>
        <end position="677"/>
    </location>
</feature>
<feature type="transmembrane region" description="Helical" evidence="6">
    <location>
        <begin position="91"/>
        <end position="118"/>
    </location>
</feature>
<evidence type="ECO:0000256" key="4">
    <source>
        <dbReference type="ARBA" id="ARBA00022989"/>
    </source>
</evidence>
<dbReference type="Pfam" id="PF13632">
    <property type="entry name" value="Glyco_trans_2_3"/>
    <property type="match status" value="1"/>
</dbReference>
<dbReference type="RefSeq" id="WP_218591722.1">
    <property type="nucleotide sequence ID" value="NZ_JADQDE010000106.1"/>
</dbReference>
<dbReference type="Proteomes" id="UP000694300">
    <property type="component" value="Unassembled WGS sequence"/>
</dbReference>
<evidence type="ECO:0000313" key="8">
    <source>
        <dbReference type="EMBL" id="MBW0128634.1"/>
    </source>
</evidence>
<gene>
    <name evidence="8" type="ORF">I4I82_13195</name>
</gene>
<feature type="transmembrane region" description="Helical" evidence="6">
    <location>
        <begin position="432"/>
        <end position="450"/>
    </location>
</feature>
<feature type="transmembrane region" description="Helical" evidence="6">
    <location>
        <begin position="48"/>
        <end position="71"/>
    </location>
</feature>
<evidence type="ECO:0000259" key="7">
    <source>
        <dbReference type="Pfam" id="PF13632"/>
    </source>
</evidence>
<keyword evidence="6" id="KW-0472">Membrane</keyword>
<feature type="transmembrane region" description="Helical" evidence="6">
    <location>
        <begin position="392"/>
        <end position="412"/>
    </location>
</feature>
<proteinExistence type="predicted"/>
<keyword evidence="9" id="KW-1185">Reference proteome</keyword>
<dbReference type="PANTHER" id="PTHR43867:SF2">
    <property type="entry name" value="CELLULOSE SYNTHASE CATALYTIC SUBUNIT A [UDP-FORMING]"/>
    <property type="match status" value="1"/>
</dbReference>
<feature type="transmembrane region" description="Helical" evidence="6">
    <location>
        <begin position="543"/>
        <end position="560"/>
    </location>
</feature>
<dbReference type="InterPro" id="IPR001173">
    <property type="entry name" value="Glyco_trans_2-like"/>
</dbReference>
<evidence type="ECO:0000256" key="1">
    <source>
        <dbReference type="ARBA" id="ARBA00004141"/>
    </source>
</evidence>
<evidence type="ECO:0000256" key="6">
    <source>
        <dbReference type="SAM" id="Phobius"/>
    </source>
</evidence>
<accession>A0ABS6U8Q7</accession>
<keyword evidence="3" id="KW-0808">Transferase</keyword>
<evidence type="ECO:0000256" key="3">
    <source>
        <dbReference type="ARBA" id="ARBA00022679"/>
    </source>
</evidence>
<dbReference type="PANTHER" id="PTHR43867">
    <property type="entry name" value="CELLULOSE SYNTHASE CATALYTIC SUBUNIT A [UDP-FORMING]"/>
    <property type="match status" value="1"/>
</dbReference>